<keyword evidence="3" id="KW-1185">Reference proteome</keyword>
<dbReference type="AlphaFoldDB" id="A0A8J7G557"/>
<reference evidence="2" key="1">
    <citation type="submission" date="2020-11" db="EMBL/GenBank/DDBJ databases">
        <title>Multidrug resistant novel bacterium Savagea serpentis sp. nov., isolated from the scats of a vine snake (Ahaetulla nasuta).</title>
        <authorList>
            <person name="Venkata Ramana V."/>
            <person name="Vikas Patil S."/>
            <person name="Yogita Lugani V."/>
        </authorList>
    </citation>
    <scope>NUCLEOTIDE SEQUENCE</scope>
    <source>
        <strain evidence="2">SN6</strain>
    </source>
</reference>
<dbReference type="EMBL" id="JADKPV010000001">
    <property type="protein sequence ID" value="MBF4500521.1"/>
    <property type="molecule type" value="Genomic_DNA"/>
</dbReference>
<keyword evidence="1" id="KW-0812">Transmembrane</keyword>
<evidence type="ECO:0000313" key="2">
    <source>
        <dbReference type="EMBL" id="MBF4500521.1"/>
    </source>
</evidence>
<feature type="transmembrane region" description="Helical" evidence="1">
    <location>
        <begin position="6"/>
        <end position="24"/>
    </location>
</feature>
<evidence type="ECO:0000256" key="1">
    <source>
        <dbReference type="SAM" id="Phobius"/>
    </source>
</evidence>
<sequence>MEWLSKGALLFSLIIVILTVYVIFRKQSKQWKTKQQVTRTGEVTAARVVKYEPTGLSKRYLDEMIVHVLVLYEGQWIPSSYTGFFSFSDRQDEAWIPVWFDPYAPKHVHPAEQNEENEAIVENSRIDYECAHLSPLERTKWEAHHEPSTALIQSIRLHGDQTLSPHEHQLATITLLIQNADGEVTRDIMLTGEEYDKMTAPYYVALVHYCPEAPEIFTFPIEFQ</sequence>
<evidence type="ECO:0000313" key="3">
    <source>
        <dbReference type="Proteomes" id="UP000622653"/>
    </source>
</evidence>
<gene>
    <name evidence="2" type="ORF">IRY55_04015</name>
</gene>
<protein>
    <submittedName>
        <fullName evidence="2">Uncharacterized protein</fullName>
    </submittedName>
</protein>
<keyword evidence="1" id="KW-0472">Membrane</keyword>
<comment type="caution">
    <text evidence="2">The sequence shown here is derived from an EMBL/GenBank/DDBJ whole genome shotgun (WGS) entry which is preliminary data.</text>
</comment>
<dbReference type="Proteomes" id="UP000622653">
    <property type="component" value="Unassembled WGS sequence"/>
</dbReference>
<accession>A0A8J7G557</accession>
<dbReference type="RefSeq" id="WP_194561957.1">
    <property type="nucleotide sequence ID" value="NZ_JADKPV010000001.1"/>
</dbReference>
<name>A0A8J7G557_9BACL</name>
<organism evidence="2 3">
    <name type="scientific">Savagea serpentis</name>
    <dbReference type="NCBI Taxonomy" id="2785297"/>
    <lineage>
        <taxon>Bacteria</taxon>
        <taxon>Bacillati</taxon>
        <taxon>Bacillota</taxon>
        <taxon>Bacilli</taxon>
        <taxon>Bacillales</taxon>
        <taxon>Caryophanaceae</taxon>
        <taxon>Savagea</taxon>
    </lineage>
</organism>
<proteinExistence type="predicted"/>
<keyword evidence="1" id="KW-1133">Transmembrane helix</keyword>